<name>A0ABY4VH54_9GAMM</name>
<keyword evidence="2" id="KW-1185">Reference proteome</keyword>
<protein>
    <submittedName>
        <fullName evidence="1">Phage tail assembly protein T</fullName>
    </submittedName>
</protein>
<evidence type="ECO:0000313" key="1">
    <source>
        <dbReference type="EMBL" id="USD22155.1"/>
    </source>
</evidence>
<dbReference type="Proteomes" id="UP001055658">
    <property type="component" value="Chromosome"/>
</dbReference>
<organism evidence="1 2">
    <name type="scientific">Microbulbifer variabilis</name>
    <dbReference type="NCBI Taxonomy" id="266805"/>
    <lineage>
        <taxon>Bacteria</taxon>
        <taxon>Pseudomonadati</taxon>
        <taxon>Pseudomonadota</taxon>
        <taxon>Gammaproteobacteria</taxon>
        <taxon>Cellvibrionales</taxon>
        <taxon>Microbulbiferaceae</taxon>
        <taxon>Microbulbifer</taxon>
    </lineage>
</organism>
<dbReference type="EMBL" id="CP092418">
    <property type="protein sequence ID" value="USD22155.1"/>
    <property type="molecule type" value="Genomic_DNA"/>
</dbReference>
<evidence type="ECO:0000313" key="2">
    <source>
        <dbReference type="Proteomes" id="UP001055658"/>
    </source>
</evidence>
<dbReference type="RefSeq" id="WP_252084517.1">
    <property type="nucleotide sequence ID" value="NZ_CP092418.1"/>
</dbReference>
<accession>A0ABY4VH54</accession>
<sequence>MPGFHFARQLARDFNRPDYFNMLRSMSSTEFDHWYEYHSERPLNTEVQQWQLAHIAAGTLGGKVSNFLPQPHKPKTVQQQIAIWNSMS</sequence>
<gene>
    <name evidence="1" type="ORF">MJO52_03190</name>
</gene>
<reference evidence="1" key="1">
    <citation type="submission" date="2022-02" db="EMBL/GenBank/DDBJ databases">
        <title>Coral-associated bacteria.</title>
        <authorList>
            <person name="Tang K."/>
            <person name="Wang X."/>
        </authorList>
    </citation>
    <scope>NUCLEOTIDE SEQUENCE</scope>
    <source>
        <strain evidence="1">SCSIO 43006</strain>
    </source>
</reference>
<proteinExistence type="predicted"/>